<dbReference type="Pfam" id="PF04703">
    <property type="entry name" value="FaeA"/>
    <property type="match status" value="1"/>
</dbReference>
<proteinExistence type="predicted"/>
<dbReference type="SUPFAM" id="SSF46785">
    <property type="entry name" value="Winged helix' DNA-binding domain"/>
    <property type="match status" value="1"/>
</dbReference>
<dbReference type="Proteomes" id="UP001219956">
    <property type="component" value="Unassembled WGS sequence"/>
</dbReference>
<dbReference type="EMBL" id="JAQQLF010000011">
    <property type="protein sequence ID" value="MDC7717652.1"/>
    <property type="molecule type" value="Genomic_DNA"/>
</dbReference>
<keyword evidence="2" id="KW-0804">Transcription</keyword>
<name>A0ABT5IYM0_9NEIS</name>
<keyword evidence="4" id="KW-1185">Reference proteome</keyword>
<sequence>MRSQEQILYLLKTQGALTAQAVAEAMALTSMGARKHLQQLQQRGLVVVEDRPAGKGRPARFWLLSDAGHARFPDRHGELTAQLISLLRSSLGDAALDTLVSAREQQALVVYQQKLATAKALDQRLALLVQARTDEGYMAELLCQESGWLLVENHCPICAAAQACQSFCRSELQQFQQLFPDAIISRAEHLLGGERRCAYRIMPLIVS</sequence>
<keyword evidence="1" id="KW-0805">Transcription regulation</keyword>
<evidence type="ECO:0000313" key="4">
    <source>
        <dbReference type="Proteomes" id="UP001219956"/>
    </source>
</evidence>
<reference evidence="3 4" key="1">
    <citation type="submission" date="2023-01" db="EMBL/GenBank/DDBJ databases">
        <title>Novel species of the genus Vogesella isolated from rivers.</title>
        <authorList>
            <person name="Lu H."/>
        </authorList>
    </citation>
    <scope>NUCLEOTIDE SEQUENCE [LARGE SCALE GENOMIC DNA]</scope>
    <source>
        <strain evidence="3 4">DC21W</strain>
    </source>
</reference>
<organism evidence="3 4">
    <name type="scientific">Vogesella aquatica</name>
    <dbReference type="NCBI Taxonomy" id="2984206"/>
    <lineage>
        <taxon>Bacteria</taxon>
        <taxon>Pseudomonadati</taxon>
        <taxon>Pseudomonadota</taxon>
        <taxon>Betaproteobacteria</taxon>
        <taxon>Neisseriales</taxon>
        <taxon>Chromobacteriaceae</taxon>
        <taxon>Vogesella</taxon>
    </lineage>
</organism>
<dbReference type="InterPro" id="IPR036388">
    <property type="entry name" value="WH-like_DNA-bd_sf"/>
</dbReference>
<dbReference type="Gene3D" id="1.10.10.10">
    <property type="entry name" value="Winged helix-like DNA-binding domain superfamily/Winged helix DNA-binding domain"/>
    <property type="match status" value="1"/>
</dbReference>
<evidence type="ECO:0000256" key="1">
    <source>
        <dbReference type="ARBA" id="ARBA00023015"/>
    </source>
</evidence>
<comment type="caution">
    <text evidence="3">The sequence shown here is derived from an EMBL/GenBank/DDBJ whole genome shotgun (WGS) entry which is preliminary data.</text>
</comment>
<gene>
    <name evidence="3" type="ORF">PQU95_10555</name>
</gene>
<evidence type="ECO:0000313" key="3">
    <source>
        <dbReference type="EMBL" id="MDC7717652.1"/>
    </source>
</evidence>
<dbReference type="InterPro" id="IPR006793">
    <property type="entry name" value="FaeA"/>
</dbReference>
<accession>A0ABT5IYM0</accession>
<dbReference type="RefSeq" id="WP_272751965.1">
    <property type="nucleotide sequence ID" value="NZ_JAQQLF010000011.1"/>
</dbReference>
<evidence type="ECO:0000256" key="2">
    <source>
        <dbReference type="ARBA" id="ARBA00023163"/>
    </source>
</evidence>
<protein>
    <submittedName>
        <fullName evidence="3">Transcriptional regulator</fullName>
    </submittedName>
</protein>
<dbReference type="InterPro" id="IPR036390">
    <property type="entry name" value="WH_DNA-bd_sf"/>
</dbReference>